<dbReference type="InterPro" id="IPR003489">
    <property type="entry name" value="RHF/RaiA"/>
</dbReference>
<dbReference type="PANTHER" id="PTHR33231:SF1">
    <property type="entry name" value="30S RIBOSOMAL PROTEIN"/>
    <property type="match status" value="1"/>
</dbReference>
<dbReference type="InterPro" id="IPR036567">
    <property type="entry name" value="RHF-like"/>
</dbReference>
<comment type="subunit">
    <text evidence="2">Associates exclusively with 100S ribosomes, which are dimers of 70S ribosomes.</text>
</comment>
<dbReference type="Gene3D" id="3.30.160.100">
    <property type="entry name" value="Ribosome hibernation promotion factor-like"/>
    <property type="match status" value="1"/>
</dbReference>
<dbReference type="GO" id="GO:0043024">
    <property type="term" value="F:ribosomal small subunit binding"/>
    <property type="evidence" value="ECO:0007669"/>
    <property type="project" value="TreeGrafter"/>
</dbReference>
<reference evidence="5" key="1">
    <citation type="journal article" date="2023" name="Int. J. Syst. Evol. Microbiol.">
        <title>Mesoterricola silvestris gen. nov., sp. nov., Mesoterricola sediminis sp. nov., Geothrix oryzae sp. nov., Geothrix edaphica sp. nov., Geothrix rubra sp. nov., and Geothrix limicola sp. nov., six novel members of Acidobacteriota isolated from soils.</title>
        <authorList>
            <person name="Itoh H."/>
            <person name="Sugisawa Y."/>
            <person name="Mise K."/>
            <person name="Xu Z."/>
            <person name="Kuniyasu M."/>
            <person name="Ushijima N."/>
            <person name="Kawano K."/>
            <person name="Kobayashi E."/>
            <person name="Shiratori Y."/>
            <person name="Masuda Y."/>
            <person name="Senoo K."/>
        </authorList>
    </citation>
    <scope>NUCLEOTIDE SEQUENCE</scope>
    <source>
        <strain evidence="5">W786</strain>
    </source>
</reference>
<dbReference type="GO" id="GO:0045900">
    <property type="term" value="P:negative regulation of translational elongation"/>
    <property type="evidence" value="ECO:0007669"/>
    <property type="project" value="TreeGrafter"/>
</dbReference>
<keyword evidence="1" id="KW-0810">Translation regulation</keyword>
<dbReference type="NCBIfam" id="TIGR00741">
    <property type="entry name" value="yfiA"/>
    <property type="match status" value="1"/>
</dbReference>
<dbReference type="SUPFAM" id="SSF69754">
    <property type="entry name" value="Ribosome binding protein Y (YfiA homologue)"/>
    <property type="match status" value="1"/>
</dbReference>
<evidence type="ECO:0000313" key="6">
    <source>
        <dbReference type="Proteomes" id="UP001228113"/>
    </source>
</evidence>
<name>A0AA48KG19_9BACT</name>
<dbReference type="Pfam" id="PF02482">
    <property type="entry name" value="Ribosomal_S30AE"/>
    <property type="match status" value="1"/>
</dbReference>
<dbReference type="PANTHER" id="PTHR33231">
    <property type="entry name" value="30S RIBOSOMAL PROTEIN"/>
    <property type="match status" value="1"/>
</dbReference>
<feature type="compositionally biased region" description="Basic and acidic residues" evidence="4">
    <location>
        <begin position="99"/>
        <end position="110"/>
    </location>
</feature>
<evidence type="ECO:0000256" key="2">
    <source>
        <dbReference type="ARBA" id="ARBA00038695"/>
    </source>
</evidence>
<proteinExistence type="predicted"/>
<organism evidence="5 6">
    <name type="scientific">Mesoterricola sediminis</name>
    <dbReference type="NCBI Taxonomy" id="2927980"/>
    <lineage>
        <taxon>Bacteria</taxon>
        <taxon>Pseudomonadati</taxon>
        <taxon>Acidobacteriota</taxon>
        <taxon>Holophagae</taxon>
        <taxon>Holophagales</taxon>
        <taxon>Holophagaceae</taxon>
        <taxon>Mesoterricola</taxon>
    </lineage>
</organism>
<evidence type="ECO:0000256" key="1">
    <source>
        <dbReference type="ARBA" id="ARBA00022845"/>
    </source>
</evidence>
<dbReference type="AlphaFoldDB" id="A0AA48KG19"/>
<evidence type="ECO:0000256" key="3">
    <source>
        <dbReference type="ARBA" id="ARBA00041148"/>
    </source>
</evidence>
<dbReference type="EMBL" id="AP027081">
    <property type="protein sequence ID" value="BDU77003.1"/>
    <property type="molecule type" value="Genomic_DNA"/>
</dbReference>
<dbReference type="RefSeq" id="WP_243333995.1">
    <property type="nucleotide sequence ID" value="NZ_AP027081.1"/>
</dbReference>
<protein>
    <recommendedName>
        <fullName evidence="3">Ribosome hibernation promoting factor</fullName>
    </recommendedName>
</protein>
<gene>
    <name evidence="5" type="primary">yhbH</name>
    <name evidence="5" type="ORF">METESE_19610</name>
</gene>
<feature type="region of interest" description="Disordered" evidence="4">
    <location>
        <begin position="84"/>
        <end position="110"/>
    </location>
</feature>
<sequence>MKVIYTGRHVEVSDALRASAQEGLDKMQAYLDDIIDVHVIFSVEKFRHMAEITLKTRTADFVASAESPDMYQSLAQALDKLETQAHKHAGKRQTGLSVKVHEALATEREA</sequence>
<keyword evidence="6" id="KW-1185">Reference proteome</keyword>
<dbReference type="GO" id="GO:0022627">
    <property type="term" value="C:cytosolic small ribosomal subunit"/>
    <property type="evidence" value="ECO:0007669"/>
    <property type="project" value="TreeGrafter"/>
</dbReference>
<dbReference type="InterPro" id="IPR050574">
    <property type="entry name" value="HPF/YfiA_ribosome-assoc"/>
</dbReference>
<dbReference type="KEGG" id="msea:METESE_19610"/>
<dbReference type="CDD" id="cd00552">
    <property type="entry name" value="RaiA"/>
    <property type="match status" value="1"/>
</dbReference>
<accession>A0AA48KG19</accession>
<evidence type="ECO:0000313" key="5">
    <source>
        <dbReference type="EMBL" id="BDU77003.1"/>
    </source>
</evidence>
<dbReference type="Proteomes" id="UP001228113">
    <property type="component" value="Chromosome"/>
</dbReference>
<evidence type="ECO:0000256" key="4">
    <source>
        <dbReference type="SAM" id="MobiDB-lite"/>
    </source>
</evidence>